<keyword evidence="4" id="KW-0479">Metal-binding</keyword>
<evidence type="ECO:0000313" key="11">
    <source>
        <dbReference type="Proteomes" id="UP000027456"/>
    </source>
</evidence>
<evidence type="ECO:0000313" key="10">
    <source>
        <dbReference type="EMBL" id="KEP49619.1"/>
    </source>
</evidence>
<name>A0A074RRV3_9AGAM</name>
<dbReference type="PANTHER" id="PTHR37016">
    <property type="match status" value="1"/>
</dbReference>
<comment type="similarity">
    <text evidence="2">Belongs to the peptidase M35 family.</text>
</comment>
<evidence type="ECO:0000256" key="4">
    <source>
        <dbReference type="ARBA" id="ARBA00022723"/>
    </source>
</evidence>
<keyword evidence="5" id="KW-0378">Hydrolase</keyword>
<dbReference type="Pfam" id="PF14521">
    <property type="entry name" value="Aspzincin_M35"/>
    <property type="match status" value="1"/>
</dbReference>
<dbReference type="PANTHER" id="PTHR37016:SF3">
    <property type="entry name" value="NEUTRAL PROTEASE 2-RELATED"/>
    <property type="match status" value="1"/>
</dbReference>
<accession>A0A074RRV3</accession>
<proteinExistence type="inferred from homology"/>
<dbReference type="InterPro" id="IPR029463">
    <property type="entry name" value="Lys_MEP"/>
</dbReference>
<evidence type="ECO:0000256" key="7">
    <source>
        <dbReference type="ARBA" id="ARBA00023049"/>
    </source>
</evidence>
<evidence type="ECO:0000256" key="6">
    <source>
        <dbReference type="ARBA" id="ARBA00022833"/>
    </source>
</evidence>
<keyword evidence="3 10" id="KW-0645">Protease</keyword>
<evidence type="ECO:0000256" key="2">
    <source>
        <dbReference type="ARBA" id="ARBA00010279"/>
    </source>
</evidence>
<evidence type="ECO:0000256" key="5">
    <source>
        <dbReference type="ARBA" id="ARBA00022801"/>
    </source>
</evidence>
<evidence type="ECO:0000256" key="1">
    <source>
        <dbReference type="ARBA" id="ARBA00001947"/>
    </source>
</evidence>
<keyword evidence="8" id="KW-0732">Signal</keyword>
<evidence type="ECO:0000256" key="3">
    <source>
        <dbReference type="ARBA" id="ARBA00022670"/>
    </source>
</evidence>
<feature type="domain" description="Lysine-specific metallo-endopeptidase" evidence="9">
    <location>
        <begin position="213"/>
        <end position="351"/>
    </location>
</feature>
<reference evidence="10 11" key="1">
    <citation type="submission" date="2013-12" db="EMBL/GenBank/DDBJ databases">
        <authorList>
            <person name="Cubeta M."/>
            <person name="Pakala S."/>
            <person name="Fedorova N."/>
            <person name="Thomas E."/>
            <person name="Dean R."/>
            <person name="Jabaji S."/>
            <person name="Neate S."/>
            <person name="Toda T."/>
            <person name="Tavantzis S."/>
            <person name="Vilgalys R."/>
            <person name="Bharathan N."/>
            <person name="Pakala S."/>
            <person name="Losada L.S."/>
            <person name="Zafar N."/>
            <person name="Nierman W."/>
        </authorList>
    </citation>
    <scope>NUCLEOTIDE SEQUENCE [LARGE SCALE GENOMIC DNA]</scope>
    <source>
        <strain evidence="10 11">123E</strain>
    </source>
</reference>
<comment type="cofactor">
    <cofactor evidence="1">
        <name>Zn(2+)</name>
        <dbReference type="ChEBI" id="CHEBI:29105"/>
    </cofactor>
</comment>
<keyword evidence="7 10" id="KW-0482">Metalloprotease</keyword>
<evidence type="ECO:0000259" key="9">
    <source>
        <dbReference type="SMART" id="SM01351"/>
    </source>
</evidence>
<dbReference type="Gene3D" id="2.60.40.2970">
    <property type="match status" value="1"/>
</dbReference>
<keyword evidence="11" id="KW-1185">Reference proteome</keyword>
<gene>
    <name evidence="10" type="ORF">V565_096840</name>
</gene>
<feature type="signal peptide" evidence="8">
    <location>
        <begin position="1"/>
        <end position="19"/>
    </location>
</feature>
<feature type="chain" id="PRO_5001698151" evidence="8">
    <location>
        <begin position="20"/>
        <end position="357"/>
    </location>
</feature>
<dbReference type="GO" id="GO:0006508">
    <property type="term" value="P:proteolysis"/>
    <property type="evidence" value="ECO:0007669"/>
    <property type="project" value="UniProtKB-KW"/>
</dbReference>
<sequence length="357" mass="38511">MSAAIVALLLISFVYQISAAPRLFLDLAAPSSAVGVDGLVVKATLKNTGDVTLKLLNDPGSILSQVNTNTFTISSASGMPRFTGLKVKYVAYRAARSSGSSAFTVLAPGKTVQIDHALGGTYNFTRCGEGSYDFRASNIFNYVDESGELKTIKASFNSRQLKIVGRLAVASRHTGTSTFRRRNLSFTGCSAKQKHQIMEAATASNALVSETNTYLSTMTSIQPRYTTWFGAFDQSNYNAVVSHFQNIGNDATMVNYDCVDCLSRLGDGYPYTMAYANPAVPSTIYICGGFWTAPVTGTDSKAGTIIHENSHFVVNGATDDRVYGQEGSQSLAYYHPESAVANADSHEYFAENTPFLY</sequence>
<dbReference type="EMBL" id="AZST01000343">
    <property type="protein sequence ID" value="KEP49619.1"/>
    <property type="molecule type" value="Genomic_DNA"/>
</dbReference>
<evidence type="ECO:0000256" key="8">
    <source>
        <dbReference type="SAM" id="SignalP"/>
    </source>
</evidence>
<dbReference type="SMART" id="SM01351">
    <property type="entry name" value="Aspzincin_M35"/>
    <property type="match status" value="1"/>
</dbReference>
<comment type="caution">
    <text evidence="10">The sequence shown here is derived from an EMBL/GenBank/DDBJ whole genome shotgun (WGS) entry which is preliminary data.</text>
</comment>
<protein>
    <submittedName>
        <fullName evidence="10">Deuterolysin metalloprotease (M35) family containing protein</fullName>
    </submittedName>
</protein>
<dbReference type="InterPro" id="IPR050414">
    <property type="entry name" value="Fungal_M35_metalloproteases"/>
</dbReference>
<dbReference type="HOGENOM" id="CLU_041257_0_0_1"/>
<keyword evidence="6" id="KW-0862">Zinc</keyword>
<dbReference type="GO" id="GO:0004222">
    <property type="term" value="F:metalloendopeptidase activity"/>
    <property type="evidence" value="ECO:0007669"/>
    <property type="project" value="InterPro"/>
</dbReference>
<dbReference type="SUPFAM" id="SSF55486">
    <property type="entry name" value="Metalloproteases ('zincins'), catalytic domain"/>
    <property type="match status" value="1"/>
</dbReference>
<dbReference type="InterPro" id="IPR024079">
    <property type="entry name" value="MetalloPept_cat_dom_sf"/>
</dbReference>
<dbReference type="STRING" id="1423351.A0A074RRV3"/>
<organism evidence="10 11">
    <name type="scientific">Rhizoctonia solani 123E</name>
    <dbReference type="NCBI Taxonomy" id="1423351"/>
    <lineage>
        <taxon>Eukaryota</taxon>
        <taxon>Fungi</taxon>
        <taxon>Dikarya</taxon>
        <taxon>Basidiomycota</taxon>
        <taxon>Agaricomycotina</taxon>
        <taxon>Agaricomycetes</taxon>
        <taxon>Cantharellales</taxon>
        <taxon>Ceratobasidiaceae</taxon>
        <taxon>Rhizoctonia</taxon>
    </lineage>
</organism>
<dbReference type="AlphaFoldDB" id="A0A074RRV3"/>
<dbReference type="Proteomes" id="UP000027456">
    <property type="component" value="Unassembled WGS sequence"/>
</dbReference>
<dbReference type="OrthoDB" id="412874at2759"/>
<dbReference type="GO" id="GO:0046872">
    <property type="term" value="F:metal ion binding"/>
    <property type="evidence" value="ECO:0007669"/>
    <property type="project" value="UniProtKB-KW"/>
</dbReference>
<dbReference type="Gene3D" id="3.40.390.10">
    <property type="entry name" value="Collagenase (Catalytic Domain)"/>
    <property type="match status" value="1"/>
</dbReference>